<keyword evidence="2" id="KW-1185">Reference proteome</keyword>
<dbReference type="AlphaFoldDB" id="A0A6J5XWD0"/>
<organism evidence="1 2">
    <name type="scientific">Prunus armeniaca</name>
    <name type="common">Apricot</name>
    <name type="synonym">Armeniaca vulgaris</name>
    <dbReference type="NCBI Taxonomy" id="36596"/>
    <lineage>
        <taxon>Eukaryota</taxon>
        <taxon>Viridiplantae</taxon>
        <taxon>Streptophyta</taxon>
        <taxon>Embryophyta</taxon>
        <taxon>Tracheophyta</taxon>
        <taxon>Spermatophyta</taxon>
        <taxon>Magnoliopsida</taxon>
        <taxon>eudicotyledons</taxon>
        <taxon>Gunneridae</taxon>
        <taxon>Pentapetalae</taxon>
        <taxon>rosids</taxon>
        <taxon>fabids</taxon>
        <taxon>Rosales</taxon>
        <taxon>Rosaceae</taxon>
        <taxon>Amygdaloideae</taxon>
        <taxon>Amygdaleae</taxon>
        <taxon>Prunus</taxon>
    </lineage>
</organism>
<sequence>MGGVHRGVEKRKTLLRFWLEIFDMVIIMEWKEGDGGGGGGDWWVDGWMDGWMDWWVGGDSEWVRGLRIDG</sequence>
<accession>A0A6J5XWD0</accession>
<evidence type="ECO:0000313" key="1">
    <source>
        <dbReference type="EMBL" id="CAB4317471.1"/>
    </source>
</evidence>
<reference evidence="2" key="1">
    <citation type="journal article" date="2020" name="Genome Biol.">
        <title>Gamete binning: chromosome-level and haplotype-resolved genome assembly enabled by high-throughput single-cell sequencing of gamete genomes.</title>
        <authorList>
            <person name="Campoy J.A."/>
            <person name="Sun H."/>
            <person name="Goel M."/>
            <person name="Jiao W.-B."/>
            <person name="Folz-Donahue K."/>
            <person name="Wang N."/>
            <person name="Rubio M."/>
            <person name="Liu C."/>
            <person name="Kukat C."/>
            <person name="Ruiz D."/>
            <person name="Huettel B."/>
            <person name="Schneeberger K."/>
        </authorList>
    </citation>
    <scope>NUCLEOTIDE SEQUENCE [LARGE SCALE GENOMIC DNA]</scope>
    <source>
        <strain evidence="2">cv. Rojo Pasion</strain>
    </source>
</reference>
<evidence type="ECO:0000313" key="2">
    <source>
        <dbReference type="Proteomes" id="UP000507245"/>
    </source>
</evidence>
<proteinExistence type="predicted"/>
<name>A0A6J5XWD0_PRUAR</name>
<gene>
    <name evidence="1" type="ORF">ORAREDHAP_LOCUS44251</name>
</gene>
<dbReference type="EMBL" id="CAEKKB010000007">
    <property type="protein sequence ID" value="CAB4317471.1"/>
    <property type="molecule type" value="Genomic_DNA"/>
</dbReference>
<dbReference type="Proteomes" id="UP000507245">
    <property type="component" value="Unassembled WGS sequence"/>
</dbReference>
<protein>
    <submittedName>
        <fullName evidence="1">Uncharacterized protein</fullName>
    </submittedName>
</protein>